<dbReference type="PRINTS" id="PR00834">
    <property type="entry name" value="PROTEASES2C"/>
</dbReference>
<dbReference type="PANTHER" id="PTHR22939">
    <property type="entry name" value="SERINE PROTEASE FAMILY S1C HTRA-RELATED"/>
    <property type="match status" value="1"/>
</dbReference>
<reference evidence="5" key="1">
    <citation type="journal article" date="2020" name="mSystems">
        <title>Genome- and Community-Level Interaction Insights into Carbon Utilization and Element Cycling Functions of Hydrothermarchaeota in Hydrothermal Sediment.</title>
        <authorList>
            <person name="Zhou Z."/>
            <person name="Liu Y."/>
            <person name="Xu W."/>
            <person name="Pan J."/>
            <person name="Luo Z.H."/>
            <person name="Li M."/>
        </authorList>
    </citation>
    <scope>NUCLEOTIDE SEQUENCE [LARGE SCALE GENOMIC DNA]</scope>
    <source>
        <strain evidence="5">SpSt-508</strain>
    </source>
</reference>
<evidence type="ECO:0000256" key="2">
    <source>
        <dbReference type="ARBA" id="ARBA00022670"/>
    </source>
</evidence>
<comment type="caution">
    <text evidence="5">The sequence shown here is derived from an EMBL/GenBank/DDBJ whole genome shotgun (WGS) entry which is preliminary data.</text>
</comment>
<accession>A0A7C4QT48</accession>
<dbReference type="AlphaFoldDB" id="A0A7C4QT48"/>
<organism evidence="5">
    <name type="scientific">Schlesneria paludicola</name>
    <dbReference type="NCBI Taxonomy" id="360056"/>
    <lineage>
        <taxon>Bacteria</taxon>
        <taxon>Pseudomonadati</taxon>
        <taxon>Planctomycetota</taxon>
        <taxon>Planctomycetia</taxon>
        <taxon>Planctomycetales</taxon>
        <taxon>Planctomycetaceae</taxon>
        <taxon>Schlesneria</taxon>
    </lineage>
</organism>
<dbReference type="Pfam" id="PF13365">
    <property type="entry name" value="Trypsin_2"/>
    <property type="match status" value="1"/>
</dbReference>
<keyword evidence="2" id="KW-0645">Protease</keyword>
<sequence>MWMSALWAGIAIGGAISGWSRNHAHADPAELAGAKLDQELARETAALQQFSRAIARIVSATTPSVVHIQSERRTASRGRVEETGSGVIMSSAKKPSDYYVVTNRHVIDGAVLEDISIQLHDGRELRPERVWTDAATDIAVLKINAPHLVAARWADSNAVEIGHFVLAMGSPFGLSRSVTLGIISAKGRRQLKLGAADVLNQDFLQTDAAINPGNSGGPLIDLTGKVVGINTAIASASGGNEGIGFSIPSNLAQRVMDELLEHGVVRRAYLGVKLDPQFNARTAAELRLERVQGARITLVYPNTPAARANLQTNDVVLTFDGVEVQDENHLINLVSLTPIGRQVKLGVWRAGKRITLTITLADRSELDQTSELPVAPDMGHAIRLMGLTVHPLDAELAQQLGYARNVRGLLILKVDPHSQLSAELQVYDVLEAVGRQAVQSVEDLYRILAANSESSSLALHVRRRGSDGTRTHVVVWRR</sequence>
<name>A0A7C4QT48_9PLAN</name>
<dbReference type="EMBL" id="DSVQ01000001">
    <property type="protein sequence ID" value="HGT37750.1"/>
    <property type="molecule type" value="Genomic_DNA"/>
</dbReference>
<dbReference type="SUPFAM" id="SSF50156">
    <property type="entry name" value="PDZ domain-like"/>
    <property type="match status" value="2"/>
</dbReference>
<proteinExistence type="inferred from homology"/>
<dbReference type="InterPro" id="IPR036034">
    <property type="entry name" value="PDZ_sf"/>
</dbReference>
<dbReference type="PROSITE" id="PS50106">
    <property type="entry name" value="PDZ"/>
    <property type="match status" value="1"/>
</dbReference>
<keyword evidence="3" id="KW-0378">Hydrolase</keyword>
<dbReference type="InterPro" id="IPR009003">
    <property type="entry name" value="Peptidase_S1_PA"/>
</dbReference>
<dbReference type="PANTHER" id="PTHR22939:SF129">
    <property type="entry name" value="SERINE PROTEASE HTRA2, MITOCHONDRIAL"/>
    <property type="match status" value="1"/>
</dbReference>
<evidence type="ECO:0000313" key="5">
    <source>
        <dbReference type="EMBL" id="HGT37750.1"/>
    </source>
</evidence>
<comment type="similarity">
    <text evidence="1">Belongs to the peptidase S1C family.</text>
</comment>
<dbReference type="SUPFAM" id="SSF50494">
    <property type="entry name" value="Trypsin-like serine proteases"/>
    <property type="match status" value="1"/>
</dbReference>
<dbReference type="GO" id="GO:0006508">
    <property type="term" value="P:proteolysis"/>
    <property type="evidence" value="ECO:0007669"/>
    <property type="project" value="UniProtKB-KW"/>
</dbReference>
<dbReference type="Gene3D" id="2.40.10.120">
    <property type="match status" value="1"/>
</dbReference>
<evidence type="ECO:0000256" key="3">
    <source>
        <dbReference type="ARBA" id="ARBA00022801"/>
    </source>
</evidence>
<evidence type="ECO:0000259" key="4">
    <source>
        <dbReference type="PROSITE" id="PS50106"/>
    </source>
</evidence>
<protein>
    <submittedName>
        <fullName evidence="5">PDZ domain-containing protein</fullName>
    </submittedName>
</protein>
<dbReference type="Gene3D" id="2.30.42.10">
    <property type="match status" value="2"/>
</dbReference>
<dbReference type="InterPro" id="IPR001478">
    <property type="entry name" value="PDZ"/>
</dbReference>
<feature type="domain" description="PDZ" evidence="4">
    <location>
        <begin position="270"/>
        <end position="351"/>
    </location>
</feature>
<dbReference type="SMART" id="SM00228">
    <property type="entry name" value="PDZ"/>
    <property type="match status" value="2"/>
</dbReference>
<evidence type="ECO:0000256" key="1">
    <source>
        <dbReference type="ARBA" id="ARBA00010541"/>
    </source>
</evidence>
<dbReference type="Pfam" id="PF13180">
    <property type="entry name" value="PDZ_2"/>
    <property type="match status" value="1"/>
</dbReference>
<dbReference type="InterPro" id="IPR001940">
    <property type="entry name" value="Peptidase_S1C"/>
</dbReference>
<gene>
    <name evidence="5" type="ORF">ENS64_00550</name>
</gene>
<dbReference type="GO" id="GO:0004252">
    <property type="term" value="F:serine-type endopeptidase activity"/>
    <property type="evidence" value="ECO:0007669"/>
    <property type="project" value="InterPro"/>
</dbReference>